<evidence type="ECO:0000256" key="6">
    <source>
        <dbReference type="ARBA" id="ARBA00023239"/>
    </source>
</evidence>
<dbReference type="RefSeq" id="WP_214508152.1">
    <property type="nucleotide sequence ID" value="NZ_JAHEPS010000007.1"/>
</dbReference>
<evidence type="ECO:0000256" key="8">
    <source>
        <dbReference type="RuleBase" id="RU361179"/>
    </source>
</evidence>
<evidence type="ECO:0000313" key="10">
    <source>
        <dbReference type="EMBL" id="MBT1445953.1"/>
    </source>
</evidence>
<dbReference type="PANTHER" id="PTHR46036">
    <property type="entry name" value="LACTOYLGLUTATHIONE LYASE"/>
    <property type="match status" value="1"/>
</dbReference>
<dbReference type="PROSITE" id="PS51819">
    <property type="entry name" value="VOC"/>
    <property type="match status" value="1"/>
</dbReference>
<sequence length="136" mass="14775">MSQILHTMIRVANLETSIDFYTRVLGMKLLRTSENPEYRYSLAFVGYGEEASGNAVIELTWNWDTDSYDLGTGFGHIALGMADIYRACDDIAAAGGKITRAPGPVAGGTTEIAFVQDPDGYKIELIQMKSAMKGLG</sequence>
<dbReference type="PANTHER" id="PTHR46036:SF5">
    <property type="entry name" value="LACTOYLGLUTATHIONE LYASE"/>
    <property type="match status" value="1"/>
</dbReference>
<dbReference type="InterPro" id="IPR018146">
    <property type="entry name" value="Glyoxalase_1_CS"/>
</dbReference>
<keyword evidence="6 8" id="KW-0456">Lyase</keyword>
<dbReference type="SUPFAM" id="SSF54593">
    <property type="entry name" value="Glyoxalase/Bleomycin resistance protein/Dihydroxybiphenyl dioxygenase"/>
    <property type="match status" value="1"/>
</dbReference>
<evidence type="ECO:0000256" key="5">
    <source>
        <dbReference type="ARBA" id="ARBA00022723"/>
    </source>
</evidence>
<comment type="pathway">
    <text evidence="1 8">Secondary metabolite metabolism; methylglyoxal degradation; (R)-lactate from methylglyoxal: step 1/2.</text>
</comment>
<dbReference type="InterPro" id="IPR029068">
    <property type="entry name" value="Glyas_Bleomycin-R_OHBP_Dase"/>
</dbReference>
<comment type="similarity">
    <text evidence="2 8">Belongs to the glyoxalase I family.</text>
</comment>
<evidence type="ECO:0000256" key="2">
    <source>
        <dbReference type="ARBA" id="ARBA00010363"/>
    </source>
</evidence>
<comment type="function">
    <text evidence="8">Catalyzes the conversion of hemimercaptal, formed from methylglyoxal and glutathione, to S-lactoylglutathione.</text>
</comment>
<dbReference type="PROSITE" id="PS00935">
    <property type="entry name" value="GLYOXALASE_I_2"/>
    <property type="match status" value="1"/>
</dbReference>
<gene>
    <name evidence="10" type="primary">gloA</name>
    <name evidence="10" type="ORF">KJI95_15770</name>
</gene>
<dbReference type="Gene3D" id="3.10.180.10">
    <property type="entry name" value="2,3-Dihydroxybiphenyl 1,2-Dioxygenase, domain 1"/>
    <property type="match status" value="1"/>
</dbReference>
<organism evidence="10 11">
    <name type="scientific">Shewanella jiangmenensis</name>
    <dbReference type="NCBI Taxonomy" id="2837387"/>
    <lineage>
        <taxon>Bacteria</taxon>
        <taxon>Pseudomonadati</taxon>
        <taxon>Pseudomonadota</taxon>
        <taxon>Gammaproteobacteria</taxon>
        <taxon>Alteromonadales</taxon>
        <taxon>Shewanellaceae</taxon>
        <taxon>Shewanella</taxon>
    </lineage>
</organism>
<feature type="domain" description="VOC" evidence="9">
    <location>
        <begin position="3"/>
        <end position="128"/>
    </location>
</feature>
<dbReference type="NCBIfam" id="TIGR00068">
    <property type="entry name" value="glyox_I"/>
    <property type="match status" value="1"/>
</dbReference>
<proteinExistence type="inferred from homology"/>
<dbReference type="CDD" id="cd16358">
    <property type="entry name" value="GlxI_Ni"/>
    <property type="match status" value="1"/>
</dbReference>
<evidence type="ECO:0000313" key="11">
    <source>
        <dbReference type="Proteomes" id="UP001195903"/>
    </source>
</evidence>
<keyword evidence="4 8" id="KW-0533">Nickel</keyword>
<comment type="cofactor">
    <cofactor evidence="8">
        <name>Ni(2+)</name>
        <dbReference type="ChEBI" id="CHEBI:49786"/>
    </cofactor>
    <text evidence="8">Binds 1 nickel ion per subunit.</text>
</comment>
<comment type="catalytic activity">
    <reaction evidence="7 8">
        <text>(R)-S-lactoylglutathione = methylglyoxal + glutathione</text>
        <dbReference type="Rhea" id="RHEA:19069"/>
        <dbReference type="ChEBI" id="CHEBI:17158"/>
        <dbReference type="ChEBI" id="CHEBI:57474"/>
        <dbReference type="ChEBI" id="CHEBI:57925"/>
        <dbReference type="EC" id="4.4.1.5"/>
    </reaction>
</comment>
<comment type="caution">
    <text evidence="10">The sequence shown here is derived from an EMBL/GenBank/DDBJ whole genome shotgun (WGS) entry which is preliminary data.</text>
</comment>
<dbReference type="InterPro" id="IPR037523">
    <property type="entry name" value="VOC_core"/>
</dbReference>
<protein>
    <recommendedName>
        <fullName evidence="3 8">Lactoylglutathione lyase</fullName>
        <ecNumber evidence="3 8">4.4.1.5</ecNumber>
    </recommendedName>
    <alternativeName>
        <fullName evidence="8">Glyoxalase I</fullName>
    </alternativeName>
</protein>
<dbReference type="InterPro" id="IPR004360">
    <property type="entry name" value="Glyas_Fos-R_dOase_dom"/>
</dbReference>
<dbReference type="InterPro" id="IPR004361">
    <property type="entry name" value="Glyoxalase_1"/>
</dbReference>
<dbReference type="Proteomes" id="UP001195903">
    <property type="component" value="Unassembled WGS sequence"/>
</dbReference>
<name>A0ABS5V683_9GAMM</name>
<accession>A0ABS5V683</accession>
<evidence type="ECO:0000256" key="1">
    <source>
        <dbReference type="ARBA" id="ARBA00005008"/>
    </source>
</evidence>
<reference evidence="10 11" key="1">
    <citation type="submission" date="2021-05" db="EMBL/GenBank/DDBJ databases">
        <title>Shewanella sp. JM162201.</title>
        <authorList>
            <person name="Xu S."/>
            <person name="Li A."/>
        </authorList>
    </citation>
    <scope>NUCLEOTIDE SEQUENCE [LARGE SCALE GENOMIC DNA]</scope>
    <source>
        <strain evidence="10 11">JM162201</strain>
    </source>
</reference>
<dbReference type="Pfam" id="PF00903">
    <property type="entry name" value="Glyoxalase"/>
    <property type="match status" value="1"/>
</dbReference>
<dbReference type="EMBL" id="JAHEPS010000007">
    <property type="protein sequence ID" value="MBT1445953.1"/>
    <property type="molecule type" value="Genomic_DNA"/>
</dbReference>
<evidence type="ECO:0000259" key="9">
    <source>
        <dbReference type="PROSITE" id="PS51819"/>
    </source>
</evidence>
<evidence type="ECO:0000256" key="3">
    <source>
        <dbReference type="ARBA" id="ARBA00012081"/>
    </source>
</evidence>
<dbReference type="EC" id="4.4.1.5" evidence="3 8"/>
<evidence type="ECO:0000256" key="4">
    <source>
        <dbReference type="ARBA" id="ARBA00022596"/>
    </source>
</evidence>
<keyword evidence="11" id="KW-1185">Reference proteome</keyword>
<keyword evidence="5 8" id="KW-0479">Metal-binding</keyword>
<evidence type="ECO:0000256" key="7">
    <source>
        <dbReference type="ARBA" id="ARBA00048273"/>
    </source>
</evidence>
<dbReference type="PROSITE" id="PS00934">
    <property type="entry name" value="GLYOXALASE_I_1"/>
    <property type="match status" value="1"/>
</dbReference>
<dbReference type="GO" id="GO:0004462">
    <property type="term" value="F:lactoylglutathione lyase activity"/>
    <property type="evidence" value="ECO:0007669"/>
    <property type="project" value="UniProtKB-EC"/>
</dbReference>